<dbReference type="EMBL" id="CP036263">
    <property type="protein sequence ID" value="QDT01255.1"/>
    <property type="molecule type" value="Genomic_DNA"/>
</dbReference>
<dbReference type="InterPro" id="IPR018958">
    <property type="entry name" value="Knr4/Smi1-like_dom"/>
</dbReference>
<evidence type="ECO:0000313" key="3">
    <source>
        <dbReference type="Proteomes" id="UP000319852"/>
    </source>
</evidence>
<dbReference type="RefSeq" id="WP_145063311.1">
    <property type="nucleotide sequence ID" value="NZ_CP036263.1"/>
</dbReference>
<dbReference type="Proteomes" id="UP000319852">
    <property type="component" value="Chromosome"/>
</dbReference>
<reference evidence="2 3" key="1">
    <citation type="submission" date="2019-02" db="EMBL/GenBank/DDBJ databases">
        <title>Deep-cultivation of Planctomycetes and their phenomic and genomic characterization uncovers novel biology.</title>
        <authorList>
            <person name="Wiegand S."/>
            <person name="Jogler M."/>
            <person name="Boedeker C."/>
            <person name="Pinto D."/>
            <person name="Vollmers J."/>
            <person name="Rivas-Marin E."/>
            <person name="Kohn T."/>
            <person name="Peeters S.H."/>
            <person name="Heuer A."/>
            <person name="Rast P."/>
            <person name="Oberbeckmann S."/>
            <person name="Bunk B."/>
            <person name="Jeske O."/>
            <person name="Meyerdierks A."/>
            <person name="Storesund J.E."/>
            <person name="Kallscheuer N."/>
            <person name="Luecker S."/>
            <person name="Lage O.M."/>
            <person name="Pohl T."/>
            <person name="Merkel B.J."/>
            <person name="Hornburger P."/>
            <person name="Mueller R.-W."/>
            <person name="Bruemmer F."/>
            <person name="Labrenz M."/>
            <person name="Spormann A.M."/>
            <person name="Op den Camp H."/>
            <person name="Overmann J."/>
            <person name="Amann R."/>
            <person name="Jetten M.S.M."/>
            <person name="Mascher T."/>
            <person name="Medema M.H."/>
            <person name="Devos D.P."/>
            <person name="Kaster A.-K."/>
            <person name="Ovreas L."/>
            <person name="Rohde M."/>
            <person name="Galperin M.Y."/>
            <person name="Jogler C."/>
        </authorList>
    </citation>
    <scope>NUCLEOTIDE SEQUENCE [LARGE SCALE GENOMIC DNA]</scope>
    <source>
        <strain evidence="2 3">HG15A2</strain>
    </source>
</reference>
<sequence>MRDIPTSDDIERFRIACPANTPPEFIAFHIRHGAVKMDIESVGSGLVWLWPIRDVLQYSREYGFDEFAPGLLGIGSDGGGELYAIDVRDGSSGGVGDIPATSLQWEDFRQLASSFAEFADTLLAGTPIVEPDA</sequence>
<dbReference type="Gene3D" id="3.40.1580.10">
    <property type="entry name" value="SMI1/KNR4-like"/>
    <property type="match status" value="1"/>
</dbReference>
<dbReference type="KEGG" id="amob:HG15A2_45970"/>
<evidence type="ECO:0000259" key="1">
    <source>
        <dbReference type="Pfam" id="PF09346"/>
    </source>
</evidence>
<dbReference type="AlphaFoldDB" id="A0A517N2A2"/>
<dbReference type="SUPFAM" id="SSF160631">
    <property type="entry name" value="SMI1/KNR4-like"/>
    <property type="match status" value="1"/>
</dbReference>
<organism evidence="2 3">
    <name type="scientific">Adhaeretor mobilis</name>
    <dbReference type="NCBI Taxonomy" id="1930276"/>
    <lineage>
        <taxon>Bacteria</taxon>
        <taxon>Pseudomonadati</taxon>
        <taxon>Planctomycetota</taxon>
        <taxon>Planctomycetia</taxon>
        <taxon>Pirellulales</taxon>
        <taxon>Lacipirellulaceae</taxon>
        <taxon>Adhaeretor</taxon>
    </lineage>
</organism>
<name>A0A517N2A2_9BACT</name>
<dbReference type="OrthoDB" id="9795554at2"/>
<dbReference type="Pfam" id="PF09346">
    <property type="entry name" value="SMI1_KNR4"/>
    <property type="match status" value="1"/>
</dbReference>
<proteinExistence type="predicted"/>
<protein>
    <submittedName>
        <fullName evidence="2">SMI1 / KNR4 family protein</fullName>
    </submittedName>
</protein>
<evidence type="ECO:0000313" key="2">
    <source>
        <dbReference type="EMBL" id="QDT01255.1"/>
    </source>
</evidence>
<dbReference type="InterPro" id="IPR037883">
    <property type="entry name" value="Knr4/Smi1-like_sf"/>
</dbReference>
<feature type="domain" description="Knr4/Smi1-like" evidence="1">
    <location>
        <begin position="6"/>
        <end position="119"/>
    </location>
</feature>
<keyword evidence="3" id="KW-1185">Reference proteome</keyword>
<gene>
    <name evidence="2" type="ORF">HG15A2_45970</name>
</gene>
<accession>A0A517N2A2</accession>